<gene>
    <name evidence="4" type="ORF">SAMN06295998_101535</name>
</gene>
<evidence type="ECO:0000256" key="1">
    <source>
        <dbReference type="SAM" id="MobiDB-lite"/>
    </source>
</evidence>
<name>A0A1W1ZGJ4_9RHOB</name>
<feature type="signal peptide" evidence="2">
    <location>
        <begin position="1"/>
        <end position="25"/>
    </location>
</feature>
<evidence type="ECO:0000259" key="3">
    <source>
        <dbReference type="Pfam" id="PF01471"/>
    </source>
</evidence>
<feature type="compositionally biased region" description="Low complexity" evidence="1">
    <location>
        <begin position="238"/>
        <end position="292"/>
    </location>
</feature>
<feature type="compositionally biased region" description="Low complexity" evidence="1">
    <location>
        <begin position="211"/>
        <end position="226"/>
    </location>
</feature>
<evidence type="ECO:0000256" key="2">
    <source>
        <dbReference type="SAM" id="SignalP"/>
    </source>
</evidence>
<protein>
    <submittedName>
        <fullName evidence="4">Putative peptidoglycan binding domain-containing protein</fullName>
    </submittedName>
</protein>
<evidence type="ECO:0000313" key="4">
    <source>
        <dbReference type="EMBL" id="SMC47181.1"/>
    </source>
</evidence>
<reference evidence="4 5" key="1">
    <citation type="submission" date="2017-04" db="EMBL/GenBank/DDBJ databases">
        <authorList>
            <person name="Afonso C.L."/>
            <person name="Miller P.J."/>
            <person name="Scott M.A."/>
            <person name="Spackman E."/>
            <person name="Goraichik I."/>
            <person name="Dimitrov K.M."/>
            <person name="Suarez D.L."/>
            <person name="Swayne D.E."/>
        </authorList>
    </citation>
    <scope>NUCLEOTIDE SEQUENCE [LARGE SCALE GENOMIC DNA]</scope>
    <source>
        <strain evidence="4 5">CGMCC 1.12644</strain>
    </source>
</reference>
<dbReference type="SUPFAM" id="SSF47090">
    <property type="entry name" value="PGBD-like"/>
    <property type="match status" value="1"/>
</dbReference>
<keyword evidence="2" id="KW-0732">Signal</keyword>
<dbReference type="InterPro" id="IPR036365">
    <property type="entry name" value="PGBD-like_sf"/>
</dbReference>
<dbReference type="Proteomes" id="UP000192330">
    <property type="component" value="Unassembled WGS sequence"/>
</dbReference>
<feature type="compositionally biased region" description="Low complexity" evidence="1">
    <location>
        <begin position="165"/>
        <end position="185"/>
    </location>
</feature>
<feature type="chain" id="PRO_5010697892" evidence="2">
    <location>
        <begin position="26"/>
        <end position="542"/>
    </location>
</feature>
<dbReference type="OrthoDB" id="7444491at2"/>
<accession>A0A1W1ZGJ4</accession>
<feature type="region of interest" description="Disordered" evidence="1">
    <location>
        <begin position="165"/>
        <end position="300"/>
    </location>
</feature>
<dbReference type="EMBL" id="FWYD01000001">
    <property type="protein sequence ID" value="SMC47181.1"/>
    <property type="molecule type" value="Genomic_DNA"/>
</dbReference>
<dbReference type="AlphaFoldDB" id="A0A1W1ZGJ4"/>
<proteinExistence type="predicted"/>
<feature type="domain" description="Peptidoglycan binding-like" evidence="3">
    <location>
        <begin position="89"/>
        <end position="138"/>
    </location>
</feature>
<dbReference type="Pfam" id="PF01471">
    <property type="entry name" value="PG_binding_1"/>
    <property type="match status" value="1"/>
</dbReference>
<sequence length="542" mass="55024">MHFSSRKPIASAAVLALVSAGLVTAPERASAGNDFLKGVIVGGVGAAIINHANKNQRKSAPRTVYKKKTVTKKSSSGPRSTIATFATTRTEVRDYQTRLNALGYNAGTPDGLYGKMTRNAVSSFQASLGAPMTGKLTSSEAGILIQRSSQPLIATAGPSAGYAMAAQQPQAYPQPQTAFQQSQPQTGYPAPAAVPFGQQAAGASPAFPAMPAGTAPQATSQPAAAPHNAFPTLGTGTQQPAVAAPGFPQAPQPQGQMAAATPQGGAFPTMPSAAAPQSATTQAAAPQPAFPSISTASAATPKTEGSVAPTFGAAQSSFPSLQTAAVAVAAGATSAAQAVGFKPTVQMPKGAAAPAAAPEAERFSILDVSTGSSLSEAKQQLAFEGLTNCEEVSGVTHCSAGSDAMQDLVAVKSEEMPDGEIKVGAMSRHLTFTQPMPQDSLREMMADRYAALLDAPNQMVGSSDCMSLANLTSGGKAELTARIMSGDNASLASLAKSCGHFSRIVFGSADDNDLINEVSIFLFDGSIFADGVEAAKPAKIKF</sequence>
<dbReference type="RefSeq" id="WP_084350234.1">
    <property type="nucleotide sequence ID" value="NZ_FWYD01000001.1"/>
</dbReference>
<dbReference type="InterPro" id="IPR036366">
    <property type="entry name" value="PGBDSf"/>
</dbReference>
<keyword evidence="5" id="KW-1185">Reference proteome</keyword>
<dbReference type="STRING" id="1387277.SAMN06295998_101535"/>
<organism evidence="4 5">
    <name type="scientific">Primorskyibacter flagellatus</name>
    <dbReference type="NCBI Taxonomy" id="1387277"/>
    <lineage>
        <taxon>Bacteria</taxon>
        <taxon>Pseudomonadati</taxon>
        <taxon>Pseudomonadota</taxon>
        <taxon>Alphaproteobacteria</taxon>
        <taxon>Rhodobacterales</taxon>
        <taxon>Roseobacteraceae</taxon>
        <taxon>Primorskyibacter</taxon>
    </lineage>
</organism>
<dbReference type="Gene3D" id="1.10.101.10">
    <property type="entry name" value="PGBD-like superfamily/PGBD"/>
    <property type="match status" value="1"/>
</dbReference>
<evidence type="ECO:0000313" key="5">
    <source>
        <dbReference type="Proteomes" id="UP000192330"/>
    </source>
</evidence>
<dbReference type="InterPro" id="IPR002477">
    <property type="entry name" value="Peptidoglycan-bd-like"/>
</dbReference>